<feature type="domain" description="Gfo/Idh/MocA-like oxidoreductase C-terminal" evidence="1">
    <location>
        <begin position="3"/>
        <end position="107"/>
    </location>
</feature>
<protein>
    <submittedName>
        <fullName evidence="2">Unannotated protein</fullName>
    </submittedName>
</protein>
<sequence>MKNGLMMVADIFAFNNYGYDVRTEVICEKGSIEIGIHGDVITRSNRVAGVGKGGEMDENWIPRFNDSYIAELRAWVETITTGKENSDLATVEDALAANEVCALGVASI</sequence>
<dbReference type="SUPFAM" id="SSF55347">
    <property type="entry name" value="Glyceraldehyde-3-phosphate dehydrogenase-like, C-terminal domain"/>
    <property type="match status" value="1"/>
</dbReference>
<reference evidence="2" key="1">
    <citation type="submission" date="2020-05" db="EMBL/GenBank/DDBJ databases">
        <authorList>
            <person name="Chiriac C."/>
            <person name="Salcher M."/>
            <person name="Ghai R."/>
            <person name="Kavagutti S V."/>
        </authorList>
    </citation>
    <scope>NUCLEOTIDE SEQUENCE</scope>
</reference>
<dbReference type="AlphaFoldDB" id="A0A6J6V037"/>
<organism evidence="2">
    <name type="scientific">freshwater metagenome</name>
    <dbReference type="NCBI Taxonomy" id="449393"/>
    <lineage>
        <taxon>unclassified sequences</taxon>
        <taxon>metagenomes</taxon>
        <taxon>ecological metagenomes</taxon>
    </lineage>
</organism>
<dbReference type="Gene3D" id="3.30.360.10">
    <property type="entry name" value="Dihydrodipicolinate Reductase, domain 2"/>
    <property type="match status" value="1"/>
</dbReference>
<evidence type="ECO:0000313" key="2">
    <source>
        <dbReference type="EMBL" id="CAB4765472.1"/>
    </source>
</evidence>
<name>A0A6J6V037_9ZZZZ</name>
<gene>
    <name evidence="2" type="ORF">UFOPK2886_00432</name>
</gene>
<evidence type="ECO:0000259" key="1">
    <source>
        <dbReference type="Pfam" id="PF02894"/>
    </source>
</evidence>
<dbReference type="Gene3D" id="3.40.50.720">
    <property type="entry name" value="NAD(P)-binding Rossmann-like Domain"/>
    <property type="match status" value="1"/>
</dbReference>
<accession>A0A6J6V037</accession>
<proteinExistence type="predicted"/>
<dbReference type="InterPro" id="IPR004104">
    <property type="entry name" value="Gfo/Idh/MocA-like_OxRdtase_C"/>
</dbReference>
<dbReference type="Pfam" id="PF02894">
    <property type="entry name" value="GFO_IDH_MocA_C"/>
    <property type="match status" value="1"/>
</dbReference>
<dbReference type="EMBL" id="CAEZZO010000044">
    <property type="protein sequence ID" value="CAB4765472.1"/>
    <property type="molecule type" value="Genomic_DNA"/>
</dbReference>